<dbReference type="InterPro" id="IPR028098">
    <property type="entry name" value="Glyco_trans_4-like_N"/>
</dbReference>
<protein>
    <submittedName>
        <fullName evidence="4">Glycosyl transferase, group 1</fullName>
    </submittedName>
</protein>
<reference evidence="4" key="1">
    <citation type="submission" date="2011-05" db="EMBL/GenBank/DDBJ databases">
        <authorList>
            <person name="Kuske C.R."/>
            <person name="Challacombe J.F."/>
            <person name="Siddaramappa S."/>
            <person name="Petersen J.M."/>
            <person name="Bruce D.C."/>
        </authorList>
    </citation>
    <scope>NUCLEOTIDE SEQUENCE</scope>
    <source>
        <strain evidence="4">TX077308</strain>
    </source>
</reference>
<organism evidence="4 5">
    <name type="scientific">Francisella salina</name>
    <dbReference type="NCBI Taxonomy" id="573569"/>
    <lineage>
        <taxon>Bacteria</taxon>
        <taxon>Pseudomonadati</taxon>
        <taxon>Pseudomonadota</taxon>
        <taxon>Gammaproteobacteria</taxon>
        <taxon>Thiotrichales</taxon>
        <taxon>Francisellaceae</taxon>
        <taxon>Francisella</taxon>
    </lineage>
</organism>
<accession>A0ABN3ZLY7</accession>
<dbReference type="RefSeq" id="WP_013922879.1">
    <property type="nucleotide sequence ID" value="NC_015696.1"/>
</dbReference>
<sequence>MVIGIDAYILSKKVITGIGRYTLEMVKALSKNTNVSIILFSPQKLQNDIKSQLDSNIKIVEFNLSNKVLHIFWYLFLHKIISKYNLDYFWGPSHKLPKKQKDIKYIVTIHDLVYKVYPNTLMRKTRLLDTFRVPQSIKKADIILTVSDSTKNDVIKYFGDNNKVHRVYLGNSFTNVKTRESNIEQKYILFVGTVEPRKNIENLVRAYSKLSQDIKNKYKLLIVGAKGWGKVDLDSLLDSLNLNTNIKVYNYITNEELASLYKTASLFVYPSLYEGFGLPILEAMSYGVPVICSKTSSMSEVLGDAGILIDPQDYYSVAEEIQKVLDNDDLQSQMSMMSLMRSKYFSWDKAAAEMYDILVSKML</sequence>
<keyword evidence="5" id="KW-1185">Reference proteome</keyword>
<dbReference type="Proteomes" id="UP000000490">
    <property type="component" value="Chromosome"/>
</dbReference>
<evidence type="ECO:0000313" key="5">
    <source>
        <dbReference type="Proteomes" id="UP000000490"/>
    </source>
</evidence>
<dbReference type="GO" id="GO:0016740">
    <property type="term" value="F:transferase activity"/>
    <property type="evidence" value="ECO:0007669"/>
    <property type="project" value="UniProtKB-KW"/>
</dbReference>
<name>A0ABN3ZLY7_FRAST</name>
<dbReference type="EMBL" id="CP002872">
    <property type="protein sequence ID" value="AEI36044.1"/>
    <property type="molecule type" value="Genomic_DNA"/>
</dbReference>
<dbReference type="Gene3D" id="3.40.50.2000">
    <property type="entry name" value="Glycogen Phosphorylase B"/>
    <property type="match status" value="2"/>
</dbReference>
<dbReference type="InterPro" id="IPR001296">
    <property type="entry name" value="Glyco_trans_1"/>
</dbReference>
<gene>
    <name evidence="4" type="ordered locus">F7308_1118</name>
</gene>
<dbReference type="Pfam" id="PF13439">
    <property type="entry name" value="Glyco_transf_4"/>
    <property type="match status" value="1"/>
</dbReference>
<dbReference type="SUPFAM" id="SSF53756">
    <property type="entry name" value="UDP-Glycosyltransferase/glycogen phosphorylase"/>
    <property type="match status" value="1"/>
</dbReference>
<keyword evidence="1 4" id="KW-0808">Transferase</keyword>
<evidence type="ECO:0000259" key="2">
    <source>
        <dbReference type="Pfam" id="PF00534"/>
    </source>
</evidence>
<feature type="domain" description="Glycosyl transferase family 1" evidence="2">
    <location>
        <begin position="180"/>
        <end position="335"/>
    </location>
</feature>
<dbReference type="PANTHER" id="PTHR46401">
    <property type="entry name" value="GLYCOSYLTRANSFERASE WBBK-RELATED"/>
    <property type="match status" value="1"/>
</dbReference>
<evidence type="ECO:0000259" key="3">
    <source>
        <dbReference type="Pfam" id="PF13439"/>
    </source>
</evidence>
<evidence type="ECO:0000313" key="4">
    <source>
        <dbReference type="EMBL" id="AEI36044.1"/>
    </source>
</evidence>
<proteinExistence type="predicted"/>
<evidence type="ECO:0000256" key="1">
    <source>
        <dbReference type="ARBA" id="ARBA00022679"/>
    </source>
</evidence>
<dbReference type="Pfam" id="PF00534">
    <property type="entry name" value="Glycos_transf_1"/>
    <property type="match status" value="1"/>
</dbReference>
<dbReference type="CDD" id="cd03809">
    <property type="entry name" value="GT4_MtfB-like"/>
    <property type="match status" value="1"/>
</dbReference>
<feature type="domain" description="Glycosyltransferase subfamily 4-like N-terminal" evidence="3">
    <location>
        <begin position="16"/>
        <end position="170"/>
    </location>
</feature>
<dbReference type="PANTHER" id="PTHR46401:SF2">
    <property type="entry name" value="GLYCOSYLTRANSFERASE WBBK-RELATED"/>
    <property type="match status" value="1"/>
</dbReference>